<gene>
    <name evidence="8" type="ORF">NDN08_003235</name>
</gene>
<reference evidence="8 9" key="1">
    <citation type="journal article" date="2023" name="Nat. Commun.">
        <title>Origin of minicircular mitochondrial genomes in red algae.</title>
        <authorList>
            <person name="Lee Y."/>
            <person name="Cho C.H."/>
            <person name="Lee Y.M."/>
            <person name="Park S.I."/>
            <person name="Yang J.H."/>
            <person name="West J.A."/>
            <person name="Bhattacharya D."/>
            <person name="Yoon H.S."/>
        </authorList>
    </citation>
    <scope>NUCLEOTIDE SEQUENCE [LARGE SCALE GENOMIC DNA]</scope>
    <source>
        <strain evidence="8 9">CCMP1338</strain>
        <tissue evidence="8">Whole cell</tissue>
    </source>
</reference>
<dbReference type="GO" id="GO:0004674">
    <property type="term" value="F:protein serine/threonine kinase activity"/>
    <property type="evidence" value="ECO:0007669"/>
    <property type="project" value="UniProtKB-KW"/>
</dbReference>
<dbReference type="FunFam" id="1.10.510.10:FF:000624">
    <property type="entry name" value="Mitogen-activated protein kinase"/>
    <property type="match status" value="1"/>
</dbReference>
<protein>
    <recommendedName>
        <fullName evidence="7">Protein kinase domain-containing protein</fullName>
    </recommendedName>
</protein>
<evidence type="ECO:0000313" key="8">
    <source>
        <dbReference type="EMBL" id="KAJ8906746.1"/>
    </source>
</evidence>
<keyword evidence="2" id="KW-0723">Serine/threonine-protein kinase</keyword>
<dbReference type="SMART" id="SM00220">
    <property type="entry name" value="S_TKc"/>
    <property type="match status" value="1"/>
</dbReference>
<dbReference type="Gene3D" id="1.10.510.10">
    <property type="entry name" value="Transferase(Phosphotransferase) domain 1"/>
    <property type="match status" value="1"/>
</dbReference>
<dbReference type="InterPro" id="IPR008271">
    <property type="entry name" value="Ser/Thr_kinase_AS"/>
</dbReference>
<dbReference type="InterPro" id="IPR011009">
    <property type="entry name" value="Kinase-like_dom_sf"/>
</dbReference>
<evidence type="ECO:0000256" key="2">
    <source>
        <dbReference type="ARBA" id="ARBA00022527"/>
    </source>
</evidence>
<dbReference type="SUPFAM" id="SSF56112">
    <property type="entry name" value="Protein kinase-like (PK-like)"/>
    <property type="match status" value="1"/>
</dbReference>
<evidence type="ECO:0000313" key="9">
    <source>
        <dbReference type="Proteomes" id="UP001157974"/>
    </source>
</evidence>
<dbReference type="PANTHER" id="PTHR24056">
    <property type="entry name" value="CELL DIVISION PROTEIN KINASE"/>
    <property type="match status" value="1"/>
</dbReference>
<dbReference type="Proteomes" id="UP001157974">
    <property type="component" value="Unassembled WGS sequence"/>
</dbReference>
<keyword evidence="5" id="KW-0418">Kinase</keyword>
<evidence type="ECO:0000256" key="3">
    <source>
        <dbReference type="ARBA" id="ARBA00022679"/>
    </source>
</evidence>
<evidence type="ECO:0000256" key="5">
    <source>
        <dbReference type="ARBA" id="ARBA00022777"/>
    </source>
</evidence>
<name>A0AAV8V1T1_9RHOD</name>
<dbReference type="GO" id="GO:0005634">
    <property type="term" value="C:nucleus"/>
    <property type="evidence" value="ECO:0007669"/>
    <property type="project" value="TreeGrafter"/>
</dbReference>
<keyword evidence="3" id="KW-0808">Transferase</keyword>
<evidence type="ECO:0000256" key="4">
    <source>
        <dbReference type="ARBA" id="ARBA00022741"/>
    </source>
</evidence>
<accession>A0AAV8V1T1</accession>
<comment type="similarity">
    <text evidence="1">Belongs to the protein kinase superfamily. CMGC Ser/Thr protein kinase family. CDC2/CDKX subfamily.</text>
</comment>
<proteinExistence type="inferred from homology"/>
<sequence>MDSYEVLEEIGDGACSVVYLGKDKESGKRVALKDVYRIKNSKDYAKSEVEVLSKLRHENIVHLVNHFSANNKTTLVLEYYPYDLYGLMKSGDLKSMSHIKYYLLQVLKAVDYCHRSGFIHRDIKPENVLIDGDGRVVLSDFGLAIASDVSPEGSYVPGTRWYRAPEFMLGSKAETFAADYWAVGCLFAQLLNFGDPIFKGISDIDHLCQIFNILGSPNDENWPSFSELPEYGRLLFNSESGVGLAAVLSDVPEETRSFLGSFLRLEPGRRLSAGKALSDPFFSSSPLPEPMIKKR</sequence>
<evidence type="ECO:0000256" key="6">
    <source>
        <dbReference type="ARBA" id="ARBA00022840"/>
    </source>
</evidence>
<comment type="caution">
    <text evidence="8">The sequence shown here is derived from an EMBL/GenBank/DDBJ whole genome shotgun (WGS) entry which is preliminary data.</text>
</comment>
<keyword evidence="6" id="KW-0067">ATP-binding</keyword>
<dbReference type="InterPro" id="IPR050108">
    <property type="entry name" value="CDK"/>
</dbReference>
<evidence type="ECO:0000259" key="7">
    <source>
        <dbReference type="PROSITE" id="PS50011"/>
    </source>
</evidence>
<dbReference type="PROSITE" id="PS00108">
    <property type="entry name" value="PROTEIN_KINASE_ST"/>
    <property type="match status" value="1"/>
</dbReference>
<dbReference type="GO" id="GO:0005524">
    <property type="term" value="F:ATP binding"/>
    <property type="evidence" value="ECO:0007669"/>
    <property type="project" value="UniProtKB-KW"/>
</dbReference>
<keyword evidence="4" id="KW-0547">Nucleotide-binding</keyword>
<dbReference type="EMBL" id="JAMWBK010000003">
    <property type="protein sequence ID" value="KAJ8906746.1"/>
    <property type="molecule type" value="Genomic_DNA"/>
</dbReference>
<dbReference type="Pfam" id="PF00069">
    <property type="entry name" value="Pkinase"/>
    <property type="match status" value="1"/>
</dbReference>
<dbReference type="Gene3D" id="3.30.200.20">
    <property type="entry name" value="Phosphorylase Kinase, domain 1"/>
    <property type="match status" value="1"/>
</dbReference>
<evidence type="ECO:0000256" key="1">
    <source>
        <dbReference type="ARBA" id="ARBA00006485"/>
    </source>
</evidence>
<dbReference type="InterPro" id="IPR000719">
    <property type="entry name" value="Prot_kinase_dom"/>
</dbReference>
<dbReference type="PROSITE" id="PS50011">
    <property type="entry name" value="PROTEIN_KINASE_DOM"/>
    <property type="match status" value="1"/>
</dbReference>
<dbReference type="AlphaFoldDB" id="A0AAV8V1T1"/>
<keyword evidence="9" id="KW-1185">Reference proteome</keyword>
<organism evidence="8 9">
    <name type="scientific">Rhodosorus marinus</name>
    <dbReference type="NCBI Taxonomy" id="101924"/>
    <lineage>
        <taxon>Eukaryota</taxon>
        <taxon>Rhodophyta</taxon>
        <taxon>Stylonematophyceae</taxon>
        <taxon>Stylonematales</taxon>
        <taxon>Stylonemataceae</taxon>
        <taxon>Rhodosorus</taxon>
    </lineage>
</organism>
<feature type="domain" description="Protein kinase" evidence="7">
    <location>
        <begin position="4"/>
        <end position="282"/>
    </location>
</feature>